<keyword evidence="1" id="KW-0175">Coiled coil</keyword>
<dbReference type="Proteomes" id="UP001174205">
    <property type="component" value="Unassembled WGS sequence"/>
</dbReference>
<protein>
    <submittedName>
        <fullName evidence="2">Copper amine oxidase</fullName>
    </submittedName>
</protein>
<evidence type="ECO:0000313" key="2">
    <source>
        <dbReference type="EMBL" id="MDN4600048.1"/>
    </source>
</evidence>
<accession>A0ABT8J4Q2</accession>
<name>A0ABT8J4Q2_9BACL</name>
<dbReference type="RefSeq" id="WP_301244039.1">
    <property type="nucleotide sequence ID" value="NZ_JAROCD010000001.1"/>
</dbReference>
<feature type="coiled-coil region" evidence="1">
    <location>
        <begin position="154"/>
        <end position="181"/>
    </location>
</feature>
<keyword evidence="3" id="KW-1185">Reference proteome</keyword>
<gene>
    <name evidence="2" type="ORF">P5G61_02320</name>
</gene>
<reference evidence="2" key="1">
    <citation type="submission" date="2023-03" db="EMBL/GenBank/DDBJ databases">
        <title>MT1 and MT2 Draft Genomes of Novel Species.</title>
        <authorList>
            <person name="Venkateswaran K."/>
        </authorList>
    </citation>
    <scope>NUCLEOTIDE SEQUENCE</scope>
    <source>
        <strain evidence="2">F6_3S_P_1C</strain>
    </source>
</reference>
<evidence type="ECO:0000313" key="3">
    <source>
        <dbReference type="Proteomes" id="UP001174205"/>
    </source>
</evidence>
<sequence>MKKFAHKVAYIAGGIIIGVVFSTSAGAFADTIKSMVGKKVTGEYSIVVNGQSLVEKGAVIDSRANVPARALSEALGADVKVEGRTISITSDEVLTDTGNTETSTTNKYDGLSKTSIEESIKTLKENIIPFNERMRASVLAEIEQAKTAGADELVKTKQNQLKEVESQLSQAKQDLSNAESALSTAK</sequence>
<evidence type="ECO:0000256" key="1">
    <source>
        <dbReference type="SAM" id="Coils"/>
    </source>
</evidence>
<organism evidence="2 3">
    <name type="scientific">Paenibacillus vandeheii</name>
    <dbReference type="NCBI Taxonomy" id="3035917"/>
    <lineage>
        <taxon>Bacteria</taxon>
        <taxon>Bacillati</taxon>
        <taxon>Bacillota</taxon>
        <taxon>Bacilli</taxon>
        <taxon>Bacillales</taxon>
        <taxon>Paenibacillaceae</taxon>
        <taxon>Paenibacillus</taxon>
    </lineage>
</organism>
<proteinExistence type="predicted"/>
<comment type="caution">
    <text evidence="2">The sequence shown here is derived from an EMBL/GenBank/DDBJ whole genome shotgun (WGS) entry which is preliminary data.</text>
</comment>
<dbReference type="EMBL" id="JAROCD010000001">
    <property type="protein sequence ID" value="MDN4600048.1"/>
    <property type="molecule type" value="Genomic_DNA"/>
</dbReference>